<sequence length="128" mass="13752">MVGACKPSDSKGSGNQKDSSNHSTIDQPSKPNKPQGNTPPVNPYSKALFETKIIDSEEGTFGYEITATVNGKTQRIRQTHKPSLPGIKGFDTKAQAQKVADFVVNKIKTQGFPPTVTPEELAQLGVVK</sequence>
<feature type="region of interest" description="Disordered" evidence="1">
    <location>
        <begin position="1"/>
        <end position="44"/>
    </location>
</feature>
<dbReference type="AlphaFoldDB" id="A1ZWK3"/>
<protein>
    <submittedName>
        <fullName evidence="2">Uncharacterized protein</fullName>
    </submittedName>
</protein>
<dbReference type="Pfam" id="PF16250">
    <property type="entry name" value="DUF4907"/>
    <property type="match status" value="1"/>
</dbReference>
<feature type="compositionally biased region" description="Polar residues" evidence="1">
    <location>
        <begin position="10"/>
        <end position="39"/>
    </location>
</feature>
<evidence type="ECO:0000256" key="1">
    <source>
        <dbReference type="SAM" id="MobiDB-lite"/>
    </source>
</evidence>
<dbReference type="InterPro" id="IPR032593">
    <property type="entry name" value="DUF4907"/>
</dbReference>
<gene>
    <name evidence="2" type="ORF">M23134_07980</name>
</gene>
<dbReference type="EMBL" id="AAWS01000052">
    <property type="protein sequence ID" value="EAY25243.1"/>
    <property type="molecule type" value="Genomic_DNA"/>
</dbReference>
<keyword evidence="3" id="KW-1185">Reference proteome</keyword>
<organism evidence="2 3">
    <name type="scientific">Microscilla marina ATCC 23134</name>
    <dbReference type="NCBI Taxonomy" id="313606"/>
    <lineage>
        <taxon>Bacteria</taxon>
        <taxon>Pseudomonadati</taxon>
        <taxon>Bacteroidota</taxon>
        <taxon>Cytophagia</taxon>
        <taxon>Cytophagales</taxon>
        <taxon>Microscillaceae</taxon>
        <taxon>Microscilla</taxon>
    </lineage>
</organism>
<proteinExistence type="predicted"/>
<accession>A1ZWK3</accession>
<comment type="caution">
    <text evidence="2">The sequence shown here is derived from an EMBL/GenBank/DDBJ whole genome shotgun (WGS) entry which is preliminary data.</text>
</comment>
<evidence type="ECO:0000313" key="2">
    <source>
        <dbReference type="EMBL" id="EAY25243.1"/>
    </source>
</evidence>
<evidence type="ECO:0000313" key="3">
    <source>
        <dbReference type="Proteomes" id="UP000004095"/>
    </source>
</evidence>
<name>A1ZWK3_MICM2</name>
<dbReference type="Proteomes" id="UP000004095">
    <property type="component" value="Unassembled WGS sequence"/>
</dbReference>
<reference evidence="2 3" key="1">
    <citation type="submission" date="2007-01" db="EMBL/GenBank/DDBJ databases">
        <authorList>
            <person name="Haygood M."/>
            <person name="Podell S."/>
            <person name="Anderson C."/>
            <person name="Hopkinson B."/>
            <person name="Roe K."/>
            <person name="Barbeau K."/>
            <person name="Gaasterland T."/>
            <person name="Ferriera S."/>
            <person name="Johnson J."/>
            <person name="Kravitz S."/>
            <person name="Beeson K."/>
            <person name="Sutton G."/>
            <person name="Rogers Y.-H."/>
            <person name="Friedman R."/>
            <person name="Frazier M."/>
            <person name="Venter J.C."/>
        </authorList>
    </citation>
    <scope>NUCLEOTIDE SEQUENCE [LARGE SCALE GENOMIC DNA]</scope>
    <source>
        <strain evidence="2 3">ATCC 23134</strain>
    </source>
</reference>